<dbReference type="EMBL" id="BBNR01000040">
    <property type="protein sequence ID" value="GAL69111.1"/>
    <property type="molecule type" value="Genomic_DNA"/>
</dbReference>
<dbReference type="Proteomes" id="UP000029646">
    <property type="component" value="Unassembled WGS sequence"/>
</dbReference>
<dbReference type="AlphaFoldDB" id="A0A090W846"/>
<proteinExistence type="predicted"/>
<dbReference type="Gene3D" id="3.10.310.50">
    <property type="match status" value="1"/>
</dbReference>
<evidence type="ECO:0000259" key="2">
    <source>
        <dbReference type="Pfam" id="PF04536"/>
    </source>
</evidence>
<comment type="caution">
    <text evidence="4">The sequence shown here is derived from an EMBL/GenBank/DDBJ whole genome shotgun (WGS) entry which is preliminary data.</text>
</comment>
<organism evidence="4 6">
    <name type="scientific">Jejuia pallidilutea</name>
    <dbReference type="NCBI Taxonomy" id="504487"/>
    <lineage>
        <taxon>Bacteria</taxon>
        <taxon>Pseudomonadati</taxon>
        <taxon>Bacteroidota</taxon>
        <taxon>Flavobacteriia</taxon>
        <taxon>Flavobacteriales</taxon>
        <taxon>Flavobacteriaceae</taxon>
        <taxon>Jejuia</taxon>
    </lineage>
</organism>
<dbReference type="STRING" id="504487.JCM19538_118"/>
<evidence type="ECO:0000313" key="4">
    <source>
        <dbReference type="EMBL" id="GAL73190.1"/>
    </source>
</evidence>
<evidence type="ECO:0000313" key="6">
    <source>
        <dbReference type="Proteomes" id="UP000029646"/>
    </source>
</evidence>
<reference evidence="5 6" key="1">
    <citation type="journal article" date="2014" name="Genome Announc.">
        <title>Draft Genome Sequence of Marine Flavobacterium Jejuia pallidilutea Strain 11shimoA1 and Pigmentation Mutants.</title>
        <authorList>
            <person name="Takatani N."/>
            <person name="Nakanishi M."/>
            <person name="Meirelles P."/>
            <person name="Mino S."/>
            <person name="Suda W."/>
            <person name="Oshima K."/>
            <person name="Hattori M."/>
            <person name="Ohkuma M."/>
            <person name="Hosokawa M."/>
            <person name="Miyashita K."/>
            <person name="Thompson F.L."/>
            <person name="Niwa A."/>
            <person name="Sawabe T."/>
            <person name="Sawabe T."/>
        </authorList>
    </citation>
    <scope>NUCLEOTIDE SEQUENCE [LARGE SCALE GENOMIC DNA]</scope>
    <source>
        <strain evidence="3 5">JCM 19301</strain>
        <strain evidence="4">JCM 19302</strain>
        <strain evidence="6">JCM19302</strain>
    </source>
</reference>
<dbReference type="Pfam" id="PF04536">
    <property type="entry name" value="TPM_phosphatase"/>
    <property type="match status" value="1"/>
</dbReference>
<protein>
    <submittedName>
        <fullName evidence="4">Beta-propeller domains of methanol dehydrogenase type</fullName>
    </submittedName>
</protein>
<dbReference type="Proteomes" id="UP000029641">
    <property type="component" value="Unassembled WGS sequence"/>
</dbReference>
<dbReference type="eggNOG" id="COG1512">
    <property type="taxonomic scope" value="Bacteria"/>
</dbReference>
<dbReference type="EMBL" id="BBNS01000043">
    <property type="protein sequence ID" value="GAL73190.1"/>
    <property type="molecule type" value="Genomic_DNA"/>
</dbReference>
<name>A0A090W846_9FLAO</name>
<keyword evidence="1" id="KW-0732">Signal</keyword>
<gene>
    <name evidence="3" type="ORF">JCM19301_1142</name>
    <name evidence="4" type="ORF">JCM19302_1787</name>
</gene>
<feature type="chain" id="PRO_5009039112" evidence="1">
    <location>
        <begin position="22"/>
        <end position="113"/>
    </location>
</feature>
<feature type="signal peptide" evidence="1">
    <location>
        <begin position="1"/>
        <end position="21"/>
    </location>
</feature>
<accession>A0A090W846</accession>
<feature type="domain" description="TPM" evidence="2">
    <location>
        <begin position="35"/>
        <end position="87"/>
    </location>
</feature>
<dbReference type="InterPro" id="IPR007621">
    <property type="entry name" value="TPM_dom"/>
</dbReference>
<evidence type="ECO:0000256" key="1">
    <source>
        <dbReference type="SAM" id="SignalP"/>
    </source>
</evidence>
<evidence type="ECO:0000313" key="3">
    <source>
        <dbReference type="EMBL" id="GAL69111.1"/>
    </source>
</evidence>
<evidence type="ECO:0000313" key="5">
    <source>
        <dbReference type="Proteomes" id="UP000029641"/>
    </source>
</evidence>
<sequence>MKNKILFTLLLTLFSFSFSYAQYDIPEKPNFQTSVYDYYKLLTPSQKSSLEQKLIKYSDTTSTQIVVAIIASTKGEEIKYLGAQWGINGVLAVVRKTIMVYLFYLLETTDVLP</sequence>